<dbReference type="Proteomes" id="UP000176431">
    <property type="component" value="Unassembled WGS sequence"/>
</dbReference>
<dbReference type="PANTHER" id="PTHR33515:SF1">
    <property type="entry name" value="RIBOSOME-BINDING FACTOR A, CHLOROPLASTIC-RELATED"/>
    <property type="match status" value="1"/>
</dbReference>
<dbReference type="GO" id="GO:0030490">
    <property type="term" value="P:maturation of SSU-rRNA"/>
    <property type="evidence" value="ECO:0007669"/>
    <property type="project" value="UniProtKB-UniRule"/>
</dbReference>
<dbReference type="Pfam" id="PF02033">
    <property type="entry name" value="RBFA"/>
    <property type="match status" value="1"/>
</dbReference>
<sequence>MTELRVKRFNELIKIELGKIIFDFLDVKPGVLVTITRVITAPDLFSAAIFISVYPDSNAKETFNKLNRLIYQIQQLLNKKLKVRPVPKIIFKRDTNPEEAGQIEELLKNINK</sequence>
<dbReference type="GO" id="GO:0005829">
    <property type="term" value="C:cytosol"/>
    <property type="evidence" value="ECO:0007669"/>
    <property type="project" value="TreeGrafter"/>
</dbReference>
<comment type="subunit">
    <text evidence="2">Monomer. Binds 30S ribosomal subunits, but not 50S ribosomal subunits or 70S ribosomes.</text>
</comment>
<dbReference type="InterPro" id="IPR023799">
    <property type="entry name" value="RbfA_dom_sf"/>
</dbReference>
<keyword evidence="2" id="KW-0963">Cytoplasm</keyword>
<dbReference type="SUPFAM" id="SSF89919">
    <property type="entry name" value="Ribosome-binding factor A, RbfA"/>
    <property type="match status" value="1"/>
</dbReference>
<dbReference type="AlphaFoldDB" id="A0A1F5B3A1"/>
<dbReference type="PANTHER" id="PTHR33515">
    <property type="entry name" value="RIBOSOME-BINDING FACTOR A, CHLOROPLASTIC-RELATED"/>
    <property type="match status" value="1"/>
</dbReference>
<dbReference type="Gene3D" id="3.30.300.20">
    <property type="match status" value="1"/>
</dbReference>
<gene>
    <name evidence="2" type="primary">rbfA</name>
    <name evidence="3" type="ORF">A2819_01730</name>
</gene>
<dbReference type="EMBL" id="MEYK01000024">
    <property type="protein sequence ID" value="OGD25066.1"/>
    <property type="molecule type" value="Genomic_DNA"/>
</dbReference>
<organism evidence="3 4">
    <name type="scientific">Candidatus Azambacteria bacterium RIFCSPHIGHO2_01_FULL_40_24</name>
    <dbReference type="NCBI Taxonomy" id="1797301"/>
    <lineage>
        <taxon>Bacteria</taxon>
        <taxon>Candidatus Azamiibacteriota</taxon>
    </lineage>
</organism>
<comment type="similarity">
    <text evidence="2">Belongs to the RbfA family.</text>
</comment>
<evidence type="ECO:0000256" key="2">
    <source>
        <dbReference type="HAMAP-Rule" id="MF_00003"/>
    </source>
</evidence>
<comment type="subcellular location">
    <subcellularLocation>
        <location evidence="2">Cytoplasm</location>
    </subcellularLocation>
</comment>
<dbReference type="GO" id="GO:0043024">
    <property type="term" value="F:ribosomal small subunit binding"/>
    <property type="evidence" value="ECO:0007669"/>
    <property type="project" value="TreeGrafter"/>
</dbReference>
<name>A0A1F5B3A1_9BACT</name>
<dbReference type="NCBIfam" id="TIGR00082">
    <property type="entry name" value="rbfA"/>
    <property type="match status" value="1"/>
</dbReference>
<comment type="caution">
    <text evidence="3">The sequence shown here is derived from an EMBL/GenBank/DDBJ whole genome shotgun (WGS) entry which is preliminary data.</text>
</comment>
<accession>A0A1F5B3A1</accession>
<evidence type="ECO:0000313" key="3">
    <source>
        <dbReference type="EMBL" id="OGD25066.1"/>
    </source>
</evidence>
<evidence type="ECO:0000313" key="4">
    <source>
        <dbReference type="Proteomes" id="UP000176431"/>
    </source>
</evidence>
<dbReference type="HAMAP" id="MF_00003">
    <property type="entry name" value="RbfA"/>
    <property type="match status" value="1"/>
</dbReference>
<dbReference type="InterPro" id="IPR020053">
    <property type="entry name" value="Ribosome-bd_factorA_CS"/>
</dbReference>
<dbReference type="InterPro" id="IPR015946">
    <property type="entry name" value="KH_dom-like_a/b"/>
</dbReference>
<keyword evidence="1 2" id="KW-0690">Ribosome biogenesis</keyword>
<evidence type="ECO:0000256" key="1">
    <source>
        <dbReference type="ARBA" id="ARBA00022517"/>
    </source>
</evidence>
<comment type="function">
    <text evidence="2">One of several proteins that assist in the late maturation steps of the functional core of the 30S ribosomal subunit. Associates with free 30S ribosomal subunits (but not with 30S subunits that are part of 70S ribosomes or polysomes). Required for efficient processing of 16S rRNA. May interact with the 5'-terminal helix region of 16S rRNA.</text>
</comment>
<proteinExistence type="inferred from homology"/>
<protein>
    <recommendedName>
        <fullName evidence="2">Ribosome-binding factor A</fullName>
    </recommendedName>
</protein>
<dbReference type="PROSITE" id="PS01319">
    <property type="entry name" value="RBFA"/>
    <property type="match status" value="1"/>
</dbReference>
<reference evidence="3 4" key="1">
    <citation type="journal article" date="2016" name="Nat. Commun.">
        <title>Thousands of microbial genomes shed light on interconnected biogeochemical processes in an aquifer system.</title>
        <authorList>
            <person name="Anantharaman K."/>
            <person name="Brown C.T."/>
            <person name="Hug L.A."/>
            <person name="Sharon I."/>
            <person name="Castelle C.J."/>
            <person name="Probst A.J."/>
            <person name="Thomas B.C."/>
            <person name="Singh A."/>
            <person name="Wilkins M.J."/>
            <person name="Karaoz U."/>
            <person name="Brodie E.L."/>
            <person name="Williams K.H."/>
            <person name="Hubbard S.S."/>
            <person name="Banfield J.F."/>
        </authorList>
    </citation>
    <scope>NUCLEOTIDE SEQUENCE [LARGE SCALE GENOMIC DNA]</scope>
</reference>
<dbReference type="InterPro" id="IPR000238">
    <property type="entry name" value="RbfA"/>
</dbReference>